<gene>
    <name evidence="1" type="ORF">pclt_cds_1195</name>
</gene>
<evidence type="ECO:0000313" key="2">
    <source>
        <dbReference type="Proteomes" id="UP001237152"/>
    </source>
</evidence>
<organism evidence="1 2">
    <name type="scientific">Pandoravirus celtis</name>
    <dbReference type="NCBI Taxonomy" id="2568002"/>
    <lineage>
        <taxon>Viruses</taxon>
        <taxon>Pandoravirus</taxon>
    </lineage>
</organism>
<name>A0A4D6EKC7_9VIRU</name>
<dbReference type="InterPro" id="IPR027417">
    <property type="entry name" value="P-loop_NTPase"/>
</dbReference>
<dbReference type="SUPFAM" id="SSF52540">
    <property type="entry name" value="P-loop containing nucleoside triphosphate hydrolases"/>
    <property type="match status" value="1"/>
</dbReference>
<proteinExistence type="predicted"/>
<evidence type="ECO:0000313" key="1">
    <source>
        <dbReference type="EMBL" id="QBZ81772.1"/>
    </source>
</evidence>
<dbReference type="Proteomes" id="UP001237152">
    <property type="component" value="Segment"/>
</dbReference>
<reference evidence="1" key="1">
    <citation type="journal article" date="2019" name="Front. Microbiol.">
        <title>Pandoravirus Celtis Illustrates the Microevolution Processes at Work in the Giant Pandoraviridae Genomes.</title>
        <authorList>
            <person name="Legendre M."/>
            <person name="Alempic J.M."/>
            <person name="Philippe N."/>
            <person name="Lartigue A."/>
            <person name="Jeudy S."/>
            <person name="Poirot O."/>
            <person name="Ta N.T."/>
            <person name="Nin S."/>
            <person name="Coute Y."/>
            <person name="Abergel C."/>
            <person name="Claverie J.M."/>
        </authorList>
    </citation>
    <scope>NUCLEOTIDE SEQUENCE</scope>
</reference>
<dbReference type="EMBL" id="MK174290">
    <property type="protein sequence ID" value="QBZ81772.1"/>
    <property type="molecule type" value="Genomic_DNA"/>
</dbReference>
<protein>
    <submittedName>
        <fullName evidence="1">P-loop NTPase incomplete domain containing protein</fullName>
    </submittedName>
</protein>
<sequence length="391" mass="42905">MYYDLGVAHLARPAGCMCPWPLPVDSESTEIAAVFAYLPSLALEEVFWHHLVGEALRAATAALADEKNEDDDVTDVGVLCAWLAAAYTPLRGSPEFCRVARRLSAAWPGIADAYLGTRDLAWRGVSPAPRPGCGSVTCVESGRRVGKTTVAVRLSRVLARRVKHVVCVVANGGDLDQVFAGLGIPEYEAAHADDSRGFDAANVGHMWEAIGPLVRAYAREGVLVLVDDLHWDTEQGALLIDEITNLGVHLVMTAQRMTPHRGLCPDRLVWMLRFKTPWALYGAESFSCVTGIDRDRIVAAYDAHMRNDTTRFPRATLVAQRRCDDTWDLQVMPHVALSPDPSCSVAQQPVPRISLFFPKKSFTMLSTAHAVRLLGSALPFCAQVNVRFFIR</sequence>
<accession>A0A4D6EKC7</accession>